<proteinExistence type="predicted"/>
<dbReference type="AlphaFoldDB" id="A0A7R7YKB7"/>
<dbReference type="EMBL" id="AP024271">
    <property type="protein sequence ID" value="BCP67371.1"/>
    <property type="molecule type" value="Genomic_DNA"/>
</dbReference>
<gene>
    <name evidence="4" type="ORF">TthHB5018_b23050</name>
</gene>
<feature type="compositionally biased region" description="Pro residues" evidence="1">
    <location>
        <begin position="423"/>
        <end position="435"/>
    </location>
</feature>
<evidence type="ECO:0000313" key="4">
    <source>
        <dbReference type="EMBL" id="BCP67371.1"/>
    </source>
</evidence>
<geneLocation type="plasmid" evidence="4 5">
    <name>pHB5018b</name>
</geneLocation>
<dbReference type="Gene3D" id="3.90.550.10">
    <property type="entry name" value="Spore Coat Polysaccharide Biosynthesis Protein SpsA, Chain A"/>
    <property type="match status" value="1"/>
</dbReference>
<dbReference type="PANTHER" id="PTHR43646:SF3">
    <property type="entry name" value="SLR1566 PROTEIN"/>
    <property type="match status" value="1"/>
</dbReference>
<dbReference type="SUPFAM" id="SSF69593">
    <property type="entry name" value="Glycerol-3-phosphate (1)-acyltransferase"/>
    <property type="match status" value="1"/>
</dbReference>
<evidence type="ECO:0000256" key="2">
    <source>
        <dbReference type="SAM" id="Phobius"/>
    </source>
</evidence>
<dbReference type="PANTHER" id="PTHR43646">
    <property type="entry name" value="GLYCOSYLTRANSFERASE"/>
    <property type="match status" value="1"/>
</dbReference>
<feature type="domain" description="Glycosyltransferase 2-like" evidence="3">
    <location>
        <begin position="157"/>
        <end position="267"/>
    </location>
</feature>
<accession>A0A7R7YKB7</accession>
<keyword evidence="2" id="KW-0472">Membrane</keyword>
<dbReference type="InterPro" id="IPR029044">
    <property type="entry name" value="Nucleotide-diphossugar_trans"/>
</dbReference>
<feature type="region of interest" description="Disordered" evidence="1">
    <location>
        <begin position="420"/>
        <end position="460"/>
    </location>
</feature>
<keyword evidence="2" id="KW-1133">Transmembrane helix</keyword>
<dbReference type="SUPFAM" id="SSF53448">
    <property type="entry name" value="Nucleotide-diphospho-sugar transferases"/>
    <property type="match status" value="1"/>
</dbReference>
<feature type="transmembrane region" description="Helical" evidence="2">
    <location>
        <begin position="118"/>
        <end position="142"/>
    </location>
</feature>
<keyword evidence="4" id="KW-0614">Plasmid</keyword>
<feature type="transmembrane region" description="Helical" evidence="2">
    <location>
        <begin position="380"/>
        <end position="399"/>
    </location>
</feature>
<dbReference type="Pfam" id="PF00535">
    <property type="entry name" value="Glycos_transf_2"/>
    <property type="match status" value="1"/>
</dbReference>
<evidence type="ECO:0000259" key="3">
    <source>
        <dbReference type="Pfam" id="PF00535"/>
    </source>
</evidence>
<reference evidence="5" key="1">
    <citation type="submission" date="2021-01" db="EMBL/GenBank/DDBJ databases">
        <title>Complete Genome Sequence of Thermus thermophilus Strain HB5018, Isolated from Mine Onsen Hot Spring.</title>
        <authorList>
            <person name="Miyazaki K."/>
            <person name="Moriya T."/>
            <person name="Nemoto N."/>
            <person name="Oshima T."/>
            <person name="Yura K."/>
            <person name="Bessho Y."/>
        </authorList>
    </citation>
    <scope>NUCLEOTIDE SEQUENCE [LARGE SCALE GENOMIC DNA]</scope>
    <source>
        <strain evidence="5">HB5018</strain>
        <plasmid evidence="5">pHB5018b</plasmid>
    </source>
</reference>
<evidence type="ECO:0000313" key="5">
    <source>
        <dbReference type="Proteomes" id="UP000596099"/>
    </source>
</evidence>
<name>A0A7R7YKB7_THETH</name>
<organism evidence="4 5">
    <name type="scientific">Thermus thermophilus</name>
    <dbReference type="NCBI Taxonomy" id="274"/>
    <lineage>
        <taxon>Bacteria</taxon>
        <taxon>Thermotogati</taxon>
        <taxon>Deinococcota</taxon>
        <taxon>Deinococci</taxon>
        <taxon>Thermales</taxon>
        <taxon>Thermaceae</taxon>
        <taxon>Thermus</taxon>
    </lineage>
</organism>
<protein>
    <recommendedName>
        <fullName evidence="3">Glycosyltransferase 2-like domain-containing protein</fullName>
    </recommendedName>
</protein>
<feature type="compositionally biased region" description="Low complexity" evidence="1">
    <location>
        <begin position="436"/>
        <end position="445"/>
    </location>
</feature>
<evidence type="ECO:0000256" key="1">
    <source>
        <dbReference type="SAM" id="MobiDB-lite"/>
    </source>
</evidence>
<dbReference type="Proteomes" id="UP000596099">
    <property type="component" value="Plasmid pHB5018b"/>
</dbReference>
<dbReference type="InterPro" id="IPR001173">
    <property type="entry name" value="Glyco_trans_2-like"/>
</dbReference>
<keyword evidence="2" id="KW-0812">Transmembrane</keyword>
<sequence length="460" mass="49489">MALFPEGKMRYPGPLGPLREGANWLARKAGVPLLPVALRVVLRGYEHPEAFLWVGRPLPPGGDLGRALGGFSRRWTPSSPKPTPGRCRRASGRCFGEAEPGGKGASPGEAAPAMSGDFFFFFGVFLFLLLRWLALLFNLLAFPRLRPRPTPPKPTASLLVPARNEAENLKRTLPALLRQGALEVLVLDDLSEDGTAQAALEAAGNHPAFRLLRGAPPPPGWTGKNWACFQLAQEARGEVLVFTDADVLWEEGALGGLLEALEGKEMVSALPRQEVGLREGALVAFVMNGLLSFLPHPLLEGLRVANGQVLAFRRAAYLALGGHEAVKGEVLEDVALARRARTYGLFLGGGLFRARMYRGYGEAVAGFAKNFLAVHLKNPAVLLGSAFYHLALYTLPWFFGRWELGLMGLLERLWVQKALGGPSGPPSSRPSPPFSSSPSTSWPSSRGGGGRGGRCRGRGL</sequence>